<organism evidence="1 2">
    <name type="scientific">Friedmanniomyces endolithicus</name>
    <dbReference type="NCBI Taxonomy" id="329885"/>
    <lineage>
        <taxon>Eukaryota</taxon>
        <taxon>Fungi</taxon>
        <taxon>Dikarya</taxon>
        <taxon>Ascomycota</taxon>
        <taxon>Pezizomycotina</taxon>
        <taxon>Dothideomycetes</taxon>
        <taxon>Dothideomycetidae</taxon>
        <taxon>Mycosphaerellales</taxon>
        <taxon>Teratosphaeriaceae</taxon>
        <taxon>Friedmanniomyces</taxon>
    </lineage>
</organism>
<reference evidence="1 2" key="1">
    <citation type="submission" date="2017-03" db="EMBL/GenBank/DDBJ databases">
        <title>Genomes of endolithic fungi from Antarctica.</title>
        <authorList>
            <person name="Coleine C."/>
            <person name="Masonjones S."/>
            <person name="Stajich J.E."/>
        </authorList>
    </citation>
    <scope>NUCLEOTIDE SEQUENCE [LARGE SCALE GENOMIC DNA]</scope>
    <source>
        <strain evidence="1 2">CCFEE 5311</strain>
    </source>
</reference>
<protein>
    <recommendedName>
        <fullName evidence="3">Helicase ATP-binding domain-containing protein</fullName>
    </recommendedName>
</protein>
<dbReference type="AlphaFoldDB" id="A0A4U0TTG4"/>
<dbReference type="Gene3D" id="3.40.50.300">
    <property type="entry name" value="P-loop containing nucleotide triphosphate hydrolases"/>
    <property type="match status" value="1"/>
</dbReference>
<dbReference type="InterPro" id="IPR027417">
    <property type="entry name" value="P-loop_NTPase"/>
</dbReference>
<accession>A0A4U0TTG4</accession>
<gene>
    <name evidence="1" type="ORF">B0A54_17299</name>
</gene>
<dbReference type="EMBL" id="NAJP01000161">
    <property type="protein sequence ID" value="TKA25256.1"/>
    <property type="molecule type" value="Genomic_DNA"/>
</dbReference>
<comment type="caution">
    <text evidence="1">The sequence shown here is derived from an EMBL/GenBank/DDBJ whole genome shotgun (WGS) entry which is preliminary data.</text>
</comment>
<evidence type="ECO:0000313" key="1">
    <source>
        <dbReference type="EMBL" id="TKA25256.1"/>
    </source>
</evidence>
<evidence type="ECO:0008006" key="3">
    <source>
        <dbReference type="Google" id="ProtNLM"/>
    </source>
</evidence>
<dbReference type="SUPFAM" id="SSF52540">
    <property type="entry name" value="P-loop containing nucleoside triphosphate hydrolases"/>
    <property type="match status" value="1"/>
</dbReference>
<dbReference type="OrthoDB" id="2608216at2759"/>
<dbReference type="Proteomes" id="UP000310066">
    <property type="component" value="Unassembled WGS sequence"/>
</dbReference>
<sequence>MLSIQPTAGNWMKPGNYSSNLSKTIWIIQLIIFYDTARRDRRGEGQTLTLIKECCEVHLQQGKETPMGEILRWRLLFFYAVDHSVGDQRAVRDEENDAVIYNHATPKMDQIPTLLRTECRRQRQPSPSPKMRRLYQDPDMQWESKEQEQALVTMMMWQEQITAILRTGGGKTVPFMLSCTLSEAGVTSLVVPLVVLRGDLFRRVRELRISHLEWTPEEWRDASLVFVSVEAASEPRVQEYARRLVDDQRLDRVVVDECHLTIPAADDRADRSRLPDLPQLCRPKLRSGTISTTRR</sequence>
<proteinExistence type="predicted"/>
<evidence type="ECO:0000313" key="2">
    <source>
        <dbReference type="Proteomes" id="UP000310066"/>
    </source>
</evidence>
<name>A0A4U0TTG4_9PEZI</name>